<accession>A0A0G4H1C5</accession>
<evidence type="ECO:0000256" key="1">
    <source>
        <dbReference type="SAM" id="Phobius"/>
    </source>
</evidence>
<keyword evidence="1" id="KW-0472">Membrane</keyword>
<keyword evidence="1" id="KW-0812">Transmembrane</keyword>
<organism evidence="2">
    <name type="scientific">Chromera velia CCMP2878</name>
    <dbReference type="NCBI Taxonomy" id="1169474"/>
    <lineage>
        <taxon>Eukaryota</taxon>
        <taxon>Sar</taxon>
        <taxon>Alveolata</taxon>
        <taxon>Colpodellida</taxon>
        <taxon>Chromeraceae</taxon>
        <taxon>Chromera</taxon>
    </lineage>
</organism>
<feature type="transmembrane region" description="Helical" evidence="1">
    <location>
        <begin position="65"/>
        <end position="87"/>
    </location>
</feature>
<evidence type="ECO:0000313" key="2">
    <source>
        <dbReference type="EMBL" id="CEM37385.1"/>
    </source>
</evidence>
<dbReference type="EMBL" id="CDMZ01001772">
    <property type="protein sequence ID" value="CEM37385.1"/>
    <property type="molecule type" value="Genomic_DNA"/>
</dbReference>
<keyword evidence="1" id="KW-1133">Transmembrane helix</keyword>
<dbReference type="AlphaFoldDB" id="A0A0G4H1C5"/>
<dbReference type="PhylomeDB" id="A0A0G4H1C5"/>
<sequence>MLIAWVWVYLLCAVAQWTYSASQFLTPRVMDLINKTGFLLYLSHWLVLQFFVLFCVWPSKTTWPLSGLIVLALSLSVLCAFGLVLVCERVPGLGHLFGLYGTHRRFSTNENETAVAESAEEEEESKDVAAVGRRKRRGTPFLRPQFTLQLSGDWGCGEQTLVPLLTGGVASVPVILVPPRGVSAGSRVLSESDRRTTW</sequence>
<feature type="transmembrane region" description="Helical" evidence="1">
    <location>
        <begin position="6"/>
        <end position="26"/>
    </location>
</feature>
<protein>
    <submittedName>
        <fullName evidence="2">Uncharacterized protein</fullName>
    </submittedName>
</protein>
<gene>
    <name evidence="2" type="ORF">Cvel_24282</name>
</gene>
<feature type="transmembrane region" description="Helical" evidence="1">
    <location>
        <begin position="38"/>
        <end position="59"/>
    </location>
</feature>
<reference evidence="2" key="1">
    <citation type="submission" date="2014-11" db="EMBL/GenBank/DDBJ databases">
        <authorList>
            <person name="Otto D Thomas"/>
            <person name="Naeem Raeece"/>
        </authorList>
    </citation>
    <scope>NUCLEOTIDE SEQUENCE</scope>
</reference>
<dbReference type="VEuPathDB" id="CryptoDB:Cvel_24282"/>
<name>A0A0G4H1C5_9ALVE</name>
<proteinExistence type="predicted"/>